<dbReference type="CDD" id="cd03505">
    <property type="entry name" value="Delta9-FADS-like"/>
    <property type="match status" value="1"/>
</dbReference>
<keyword evidence="18" id="KW-1185">Reference proteome</keyword>
<evidence type="ECO:0000313" key="18">
    <source>
        <dbReference type="Proteomes" id="UP001201262"/>
    </source>
</evidence>
<dbReference type="PROSITE" id="PS00476">
    <property type="entry name" value="FATTY_ACID_DESATUR_1"/>
    <property type="match status" value="1"/>
</dbReference>
<dbReference type="PRINTS" id="PR00075">
    <property type="entry name" value="FACDDSATRASE"/>
</dbReference>
<feature type="transmembrane region" description="Helical" evidence="15">
    <location>
        <begin position="80"/>
        <end position="100"/>
    </location>
</feature>
<dbReference type="InterPro" id="IPR015876">
    <property type="entry name" value="Acyl-CoA_DS"/>
</dbReference>
<dbReference type="GeneID" id="70252290"/>
<dbReference type="RefSeq" id="XP_046077137.1">
    <property type="nucleotide sequence ID" value="XM_046222003.1"/>
</dbReference>
<feature type="domain" description="Cytochrome b5 heme-binding" evidence="16">
    <location>
        <begin position="310"/>
        <end position="388"/>
    </location>
</feature>
<dbReference type="PANTHER" id="PTHR11351:SF31">
    <property type="entry name" value="DESATURASE 1, ISOFORM A-RELATED"/>
    <property type="match status" value="1"/>
</dbReference>
<dbReference type="InterPro" id="IPR036400">
    <property type="entry name" value="Cyt_B5-like_heme/steroid_sf"/>
</dbReference>
<dbReference type="GO" id="GO:0006636">
    <property type="term" value="P:unsaturated fatty acid biosynthetic process"/>
    <property type="evidence" value="ECO:0007669"/>
    <property type="project" value="UniProtKB-UniRule"/>
</dbReference>
<evidence type="ECO:0000256" key="5">
    <source>
        <dbReference type="ARBA" id="ARBA00022692"/>
    </source>
</evidence>
<dbReference type="InterPro" id="IPR001522">
    <property type="entry name" value="FADS-1_CS"/>
</dbReference>
<dbReference type="GO" id="GO:0004768">
    <property type="term" value="F:stearoyl-CoA 9-desaturase activity"/>
    <property type="evidence" value="ECO:0007669"/>
    <property type="project" value="UniProtKB-UniRule"/>
</dbReference>
<evidence type="ECO:0000256" key="15">
    <source>
        <dbReference type="SAM" id="Phobius"/>
    </source>
</evidence>
<reference evidence="17" key="1">
    <citation type="submission" date="2021-12" db="EMBL/GenBank/DDBJ databases">
        <title>Convergent genome expansion in fungi linked to evolution of root-endophyte symbiosis.</title>
        <authorList>
            <consortium name="DOE Joint Genome Institute"/>
            <person name="Ke Y.-H."/>
            <person name="Bonito G."/>
            <person name="Liao H.-L."/>
            <person name="Looney B."/>
            <person name="Rojas-Flechas A."/>
            <person name="Nash J."/>
            <person name="Hameed K."/>
            <person name="Schadt C."/>
            <person name="Martin F."/>
            <person name="Crous P.W."/>
            <person name="Miettinen O."/>
            <person name="Magnuson J.K."/>
            <person name="Labbe J."/>
            <person name="Jacobson D."/>
            <person name="Doktycz M.J."/>
            <person name="Veneault-Fourrey C."/>
            <person name="Kuo A."/>
            <person name="Mondo S."/>
            <person name="Calhoun S."/>
            <person name="Riley R."/>
            <person name="Ohm R."/>
            <person name="LaButti K."/>
            <person name="Andreopoulos B."/>
            <person name="Pangilinan J."/>
            <person name="Nolan M."/>
            <person name="Tritt A."/>
            <person name="Clum A."/>
            <person name="Lipzen A."/>
            <person name="Daum C."/>
            <person name="Barry K."/>
            <person name="Grigoriev I.V."/>
            <person name="Vilgalys R."/>
        </authorList>
    </citation>
    <scope>NUCLEOTIDE SEQUENCE</scope>
    <source>
        <strain evidence="17">PMI_201</strain>
    </source>
</reference>
<keyword evidence="14" id="KW-0249">Electron transport</keyword>
<gene>
    <name evidence="17" type="ORF">BGW36DRAFT_458247</name>
</gene>
<comment type="caution">
    <text evidence="17">The sequence shown here is derived from an EMBL/GenBank/DDBJ whole genome shotgun (WGS) entry which is preliminary data.</text>
</comment>
<keyword evidence="7 14" id="KW-0276">Fatty acid metabolism</keyword>
<dbReference type="PROSITE" id="PS00191">
    <property type="entry name" value="CYTOCHROME_B5_1"/>
    <property type="match status" value="1"/>
</dbReference>
<evidence type="ECO:0000256" key="11">
    <source>
        <dbReference type="ARBA" id="ARBA00023098"/>
    </source>
</evidence>
<keyword evidence="12 15" id="KW-0472">Membrane</keyword>
<evidence type="ECO:0000256" key="8">
    <source>
        <dbReference type="ARBA" id="ARBA00022989"/>
    </source>
</evidence>
<keyword evidence="13 14" id="KW-0275">Fatty acid biosynthesis</keyword>
<evidence type="ECO:0000256" key="9">
    <source>
        <dbReference type="ARBA" id="ARBA00023002"/>
    </source>
</evidence>
<proteinExistence type="inferred from homology"/>
<evidence type="ECO:0000313" key="17">
    <source>
        <dbReference type="EMBL" id="KAH8704119.1"/>
    </source>
</evidence>
<comment type="function">
    <text evidence="14">Stearoyl-CoA desaturase that utilizes O(2) and electrons from reduced cytochrome b5 to introduce the first double bond into saturated fatty acyl-CoA substrates.</text>
</comment>
<comment type="catalytic activity">
    <reaction evidence="14">
        <text>octadecanoyl-CoA + 2 Fe(II)-[cytochrome b5] + O2 + 2 H(+) = (9Z)-octadecenoyl-CoA + 2 Fe(III)-[cytochrome b5] + 2 H2O</text>
        <dbReference type="Rhea" id="RHEA:19721"/>
        <dbReference type="Rhea" id="RHEA-COMP:10438"/>
        <dbReference type="Rhea" id="RHEA-COMP:10439"/>
        <dbReference type="ChEBI" id="CHEBI:15377"/>
        <dbReference type="ChEBI" id="CHEBI:15378"/>
        <dbReference type="ChEBI" id="CHEBI:15379"/>
        <dbReference type="ChEBI" id="CHEBI:29033"/>
        <dbReference type="ChEBI" id="CHEBI:29034"/>
        <dbReference type="ChEBI" id="CHEBI:57387"/>
        <dbReference type="ChEBI" id="CHEBI:57394"/>
        <dbReference type="EC" id="1.14.19.1"/>
    </reaction>
</comment>
<feature type="transmembrane region" description="Helical" evidence="15">
    <location>
        <begin position="46"/>
        <end position="68"/>
    </location>
</feature>
<dbReference type="Pfam" id="PF00173">
    <property type="entry name" value="Cyt-b5"/>
    <property type="match status" value="1"/>
</dbReference>
<keyword evidence="6 14" id="KW-0479">Metal-binding</keyword>
<keyword evidence="8 15" id="KW-1133">Transmembrane helix</keyword>
<feature type="transmembrane region" description="Helical" evidence="15">
    <location>
        <begin position="159"/>
        <end position="180"/>
    </location>
</feature>
<evidence type="ECO:0000256" key="4">
    <source>
        <dbReference type="ARBA" id="ARBA00022617"/>
    </source>
</evidence>
<keyword evidence="10 14" id="KW-0408">Iron</keyword>
<dbReference type="EMBL" id="JAJTJA010000002">
    <property type="protein sequence ID" value="KAH8704119.1"/>
    <property type="molecule type" value="Genomic_DNA"/>
</dbReference>
<keyword evidence="5 15" id="KW-0812">Transmembrane</keyword>
<evidence type="ECO:0000256" key="1">
    <source>
        <dbReference type="ARBA" id="ARBA00004141"/>
    </source>
</evidence>
<keyword evidence="3 14" id="KW-0444">Lipid biosynthesis</keyword>
<dbReference type="AlphaFoldDB" id="A0AAD4Q5E7"/>
<dbReference type="InterPro" id="IPR018506">
    <property type="entry name" value="Cyt_B5_heme-BS"/>
</dbReference>
<dbReference type="GO" id="GO:0005506">
    <property type="term" value="F:iron ion binding"/>
    <property type="evidence" value="ECO:0007669"/>
    <property type="project" value="TreeGrafter"/>
</dbReference>
<dbReference type="PIRSF" id="PIRSF000345">
    <property type="entry name" value="OLE1"/>
    <property type="match status" value="1"/>
</dbReference>
<comment type="cofactor">
    <cofactor evidence="14">
        <name>Fe(2+)</name>
        <dbReference type="ChEBI" id="CHEBI:29033"/>
    </cofactor>
    <text evidence="14">Expected to bind 2 Fe(2+) ions per subunit.</text>
</comment>
<dbReference type="PANTHER" id="PTHR11351">
    <property type="entry name" value="ACYL-COA DESATURASE"/>
    <property type="match status" value="1"/>
</dbReference>
<evidence type="ECO:0000259" key="16">
    <source>
        <dbReference type="PROSITE" id="PS50255"/>
    </source>
</evidence>
<dbReference type="PROSITE" id="PS50255">
    <property type="entry name" value="CYTOCHROME_B5_2"/>
    <property type="match status" value="1"/>
</dbReference>
<evidence type="ECO:0000256" key="13">
    <source>
        <dbReference type="ARBA" id="ARBA00023160"/>
    </source>
</evidence>
<evidence type="ECO:0000256" key="2">
    <source>
        <dbReference type="ARBA" id="ARBA00009295"/>
    </source>
</evidence>
<dbReference type="InterPro" id="IPR001199">
    <property type="entry name" value="Cyt_B5-like_heme/steroid-bd"/>
</dbReference>
<keyword evidence="11 14" id="KW-0443">Lipid metabolism</keyword>
<evidence type="ECO:0000256" key="3">
    <source>
        <dbReference type="ARBA" id="ARBA00022516"/>
    </source>
</evidence>
<dbReference type="InterPro" id="IPR005804">
    <property type="entry name" value="FA_desaturase_dom"/>
</dbReference>
<comment type="similarity">
    <text evidence="2 14">Belongs to the fatty acid desaturase type 1 family.</text>
</comment>
<evidence type="ECO:0000256" key="14">
    <source>
        <dbReference type="PIRNR" id="PIRNR000345"/>
    </source>
</evidence>
<keyword evidence="9 14" id="KW-0560">Oxidoreductase</keyword>
<dbReference type="EC" id="1.14.19.1" evidence="14"/>
<dbReference type="Pfam" id="PF00487">
    <property type="entry name" value="FA_desaturase"/>
    <property type="match status" value="1"/>
</dbReference>
<evidence type="ECO:0000256" key="7">
    <source>
        <dbReference type="ARBA" id="ARBA00022832"/>
    </source>
</evidence>
<organism evidence="17 18">
    <name type="scientific">Talaromyces proteolyticus</name>
    <dbReference type="NCBI Taxonomy" id="1131652"/>
    <lineage>
        <taxon>Eukaryota</taxon>
        <taxon>Fungi</taxon>
        <taxon>Dikarya</taxon>
        <taxon>Ascomycota</taxon>
        <taxon>Pezizomycotina</taxon>
        <taxon>Eurotiomycetes</taxon>
        <taxon>Eurotiomycetidae</taxon>
        <taxon>Eurotiales</taxon>
        <taxon>Trichocomaceae</taxon>
        <taxon>Talaromyces</taxon>
        <taxon>Talaromyces sect. Bacilispori</taxon>
    </lineage>
</organism>
<feature type="transmembrane region" description="Helical" evidence="15">
    <location>
        <begin position="20"/>
        <end position="39"/>
    </location>
</feature>
<dbReference type="GO" id="GO:0005789">
    <property type="term" value="C:endoplasmic reticulum membrane"/>
    <property type="evidence" value="ECO:0007669"/>
    <property type="project" value="TreeGrafter"/>
</dbReference>
<name>A0AAD4Q5E7_9EURO</name>
<evidence type="ECO:0000256" key="6">
    <source>
        <dbReference type="ARBA" id="ARBA00022723"/>
    </source>
</evidence>
<sequence length="399" mass="46147">MASKQLYLDVAYWFKYIDWLNLIRISGLHIFAIGQFLYVPIQYKTILLGTIYAILTGGFGLTAGHHRLWCHRAYKASIPLQYALALFGAGAMQGPITFWIRHHRAHHRYVDTNQDPYSARKGMFWAHIGWLFVKDRHNWGKVDMEDVRHDRVVLWQRKYFPIIATIMCFVVPTMVAHFGWDDWKGGFGYAGCLRCVINWHLVWTINSLAHWVGDQPYSDKNTSRQAIWIGLYSMGEGYHNFHHTFPSDYRNGPVWYDIDMSKWLIALWEKLGWASHLNRTSPEDIERCRTMQVLKKNGLEKKSSEQDNELPVWKWNKYVDETRKGRCLVVIAGMIYDVRDFMAEHPGGKGLLQGVIGKDATSEFHGGVYNHSAHADNKLDTLKIAVVDGGGEVKTWKGK</sequence>
<protein>
    <recommendedName>
        <fullName evidence="14">Acyl-CoA desaturase</fullName>
        <ecNumber evidence="14">1.14.19.1</ecNumber>
    </recommendedName>
</protein>
<dbReference type="Gene3D" id="3.10.120.10">
    <property type="entry name" value="Cytochrome b5-like heme/steroid binding domain"/>
    <property type="match status" value="1"/>
</dbReference>
<dbReference type="SMART" id="SM01117">
    <property type="entry name" value="Cyt-b5"/>
    <property type="match status" value="1"/>
</dbReference>
<evidence type="ECO:0000256" key="10">
    <source>
        <dbReference type="ARBA" id="ARBA00023004"/>
    </source>
</evidence>
<dbReference type="SUPFAM" id="SSF55856">
    <property type="entry name" value="Cytochrome b5-like heme/steroid binding domain"/>
    <property type="match status" value="1"/>
</dbReference>
<evidence type="ECO:0000256" key="12">
    <source>
        <dbReference type="ARBA" id="ARBA00023136"/>
    </source>
</evidence>
<keyword evidence="4 14" id="KW-0349">Heme</keyword>
<dbReference type="GO" id="GO:0020037">
    <property type="term" value="F:heme binding"/>
    <property type="evidence" value="ECO:0007669"/>
    <property type="project" value="InterPro"/>
</dbReference>
<dbReference type="Proteomes" id="UP001201262">
    <property type="component" value="Unassembled WGS sequence"/>
</dbReference>
<dbReference type="InterPro" id="IPR009160">
    <property type="entry name" value="Acyl-CoA_deSatase_haem/ster-bd"/>
</dbReference>
<comment type="subcellular location">
    <subcellularLocation>
        <location evidence="1">Membrane</location>
        <topology evidence="1">Multi-pass membrane protein</topology>
    </subcellularLocation>
</comment>
<accession>A0AAD4Q5E7</accession>
<keyword evidence="14" id="KW-0813">Transport</keyword>